<comment type="caution">
    <text evidence="1">The sequence shown here is derived from an EMBL/GenBank/DDBJ whole genome shotgun (WGS) entry which is preliminary data.</text>
</comment>
<reference evidence="1 2" key="1">
    <citation type="submission" date="2021-03" db="EMBL/GenBank/DDBJ databases">
        <authorList>
            <person name="Kanchanasin P."/>
            <person name="Saeng-In P."/>
            <person name="Phongsopitanun W."/>
            <person name="Yuki M."/>
            <person name="Kudo T."/>
            <person name="Ohkuma M."/>
            <person name="Tanasupawat S."/>
        </authorList>
    </citation>
    <scope>NUCLEOTIDE SEQUENCE [LARGE SCALE GENOMIC DNA]</scope>
    <source>
        <strain evidence="1 2">L46</strain>
    </source>
</reference>
<keyword evidence="2" id="KW-1185">Reference proteome</keyword>
<dbReference type="RefSeq" id="WP_208265513.1">
    <property type="nucleotide sequence ID" value="NZ_BAAAGM010000133.1"/>
</dbReference>
<dbReference type="EMBL" id="JAGEOK010000004">
    <property type="protein sequence ID" value="MBO2437155.1"/>
    <property type="molecule type" value="Genomic_DNA"/>
</dbReference>
<dbReference type="Proteomes" id="UP000666915">
    <property type="component" value="Unassembled WGS sequence"/>
</dbReference>
<sequence length="232" mass="25253">MYAEAVEALYEAFAGVPRPARVHGCSCCVAAGEDRPLLARPLRDLTAEDLARYAAKALGTWGDEEDFRYFAPRLLELAADDAFAYPDPEAVFGKLSRAGWERWPQRGAVAAFLDAFWTRSLTGHPGPLRIRTALCALGCATGDVAPHLAAWGRLASPAAIRHLHDFTADDLVWRRGHLAPRIACPGRPYDQVVSWLFDGAAVRAVGDAFERAEDEDALALLAEIDSTLRGLP</sequence>
<evidence type="ECO:0000313" key="1">
    <source>
        <dbReference type="EMBL" id="MBO2437155.1"/>
    </source>
</evidence>
<proteinExistence type="predicted"/>
<accession>A0ABS3QT60</accession>
<evidence type="ECO:0000313" key="2">
    <source>
        <dbReference type="Proteomes" id="UP000666915"/>
    </source>
</evidence>
<protein>
    <submittedName>
        <fullName evidence="1">Uncharacterized protein</fullName>
    </submittedName>
</protein>
<organism evidence="1 2">
    <name type="scientific">Actinomadura nitritigenes</name>
    <dbReference type="NCBI Taxonomy" id="134602"/>
    <lineage>
        <taxon>Bacteria</taxon>
        <taxon>Bacillati</taxon>
        <taxon>Actinomycetota</taxon>
        <taxon>Actinomycetes</taxon>
        <taxon>Streptosporangiales</taxon>
        <taxon>Thermomonosporaceae</taxon>
        <taxon>Actinomadura</taxon>
    </lineage>
</organism>
<name>A0ABS3QT60_9ACTN</name>
<gene>
    <name evidence="1" type="ORF">J4557_06450</name>
</gene>